<sequence length="149" mass="16301">MDFFTEFFRNPVVLPTFLGWILAQILKVFTNFMKYRKWDLARLFGSGGMPSSHTSFVMALAVSCGISEGFDSAIFVVAAAFAAIVMTDAMGVRQAAGKQARVLNEIVDMMTHNMVVPPSKLKELIGHTGFEVLMGAILGVVVAVLFTFK</sequence>
<dbReference type="Pfam" id="PF02681">
    <property type="entry name" value="DUF212"/>
    <property type="match status" value="1"/>
</dbReference>
<comment type="caution">
    <text evidence="2">The sequence shown here is derived from an EMBL/GenBank/DDBJ whole genome shotgun (WGS) entry which is preliminary data.</text>
</comment>
<protein>
    <submittedName>
        <fullName evidence="2">Divergent PAP2 family protein</fullName>
    </submittedName>
</protein>
<evidence type="ECO:0000313" key="2">
    <source>
        <dbReference type="EMBL" id="MBC8528862.1"/>
    </source>
</evidence>
<name>A0A926CZL3_9FIRM</name>
<feature type="transmembrane region" description="Helical" evidence="1">
    <location>
        <begin position="41"/>
        <end position="61"/>
    </location>
</feature>
<keyword evidence="1" id="KW-0812">Transmembrane</keyword>
<dbReference type="AlphaFoldDB" id="A0A926CZL3"/>
<evidence type="ECO:0000256" key="1">
    <source>
        <dbReference type="SAM" id="Phobius"/>
    </source>
</evidence>
<feature type="transmembrane region" description="Helical" evidence="1">
    <location>
        <begin position="12"/>
        <end position="29"/>
    </location>
</feature>
<dbReference type="PANTHER" id="PTHR31446">
    <property type="entry name" value="ACID PHOSPHATASE/VANADIUM-DEPENDENT HALOPEROXIDASE-RELATED PROTEIN"/>
    <property type="match status" value="1"/>
</dbReference>
<dbReference type="EMBL" id="JACRSO010000002">
    <property type="protein sequence ID" value="MBC8528862.1"/>
    <property type="molecule type" value="Genomic_DNA"/>
</dbReference>
<organism evidence="2 3">
    <name type="scientific">Luoshenia tenuis</name>
    <dbReference type="NCBI Taxonomy" id="2763654"/>
    <lineage>
        <taxon>Bacteria</taxon>
        <taxon>Bacillati</taxon>
        <taxon>Bacillota</taxon>
        <taxon>Clostridia</taxon>
        <taxon>Christensenellales</taxon>
        <taxon>Christensenellaceae</taxon>
        <taxon>Luoshenia</taxon>
    </lineage>
</organism>
<reference evidence="2" key="1">
    <citation type="submission" date="2020-08" db="EMBL/GenBank/DDBJ databases">
        <title>Genome public.</title>
        <authorList>
            <person name="Liu C."/>
            <person name="Sun Q."/>
        </authorList>
    </citation>
    <scope>NUCLEOTIDE SEQUENCE</scope>
    <source>
        <strain evidence="2">NSJ-44</strain>
    </source>
</reference>
<proteinExistence type="predicted"/>
<keyword evidence="1" id="KW-0472">Membrane</keyword>
<dbReference type="Proteomes" id="UP000654279">
    <property type="component" value="Unassembled WGS sequence"/>
</dbReference>
<keyword evidence="1" id="KW-1133">Transmembrane helix</keyword>
<keyword evidence="3" id="KW-1185">Reference proteome</keyword>
<feature type="transmembrane region" description="Helical" evidence="1">
    <location>
        <begin position="129"/>
        <end position="148"/>
    </location>
</feature>
<dbReference type="InterPro" id="IPR003832">
    <property type="entry name" value="DUF212"/>
</dbReference>
<dbReference type="PANTHER" id="PTHR31446:SF29">
    <property type="entry name" value="ACID PHOSPHATASE_VANADIUM-DEPENDENT HALOPEROXIDASE-RELATED PROTEIN"/>
    <property type="match status" value="1"/>
</dbReference>
<accession>A0A926CZL3</accession>
<feature type="transmembrane region" description="Helical" evidence="1">
    <location>
        <begin position="73"/>
        <end position="92"/>
    </location>
</feature>
<evidence type="ECO:0000313" key="3">
    <source>
        <dbReference type="Proteomes" id="UP000654279"/>
    </source>
</evidence>
<dbReference type="RefSeq" id="WP_138295929.1">
    <property type="nucleotide sequence ID" value="NZ_JACRSO010000002.1"/>
</dbReference>
<gene>
    <name evidence="2" type="ORF">H8699_05435</name>
</gene>